<dbReference type="SUPFAM" id="SSF48097">
    <property type="entry name" value="Regulator of G-protein signaling, RGS"/>
    <property type="match status" value="1"/>
</dbReference>
<protein>
    <recommendedName>
        <fullName evidence="2">RGS domain-containing protein</fullName>
    </recommendedName>
</protein>
<name>A0A1V9Y6L9_9STRA</name>
<accession>A0A1V9Y6L9</accession>
<dbReference type="InterPro" id="IPR036305">
    <property type="entry name" value="RGS_sf"/>
</dbReference>
<keyword evidence="4" id="KW-1185">Reference proteome</keyword>
<dbReference type="InterPro" id="IPR016137">
    <property type="entry name" value="RGS"/>
</dbReference>
<evidence type="ECO:0000313" key="3">
    <source>
        <dbReference type="EMBL" id="OQR81363.1"/>
    </source>
</evidence>
<dbReference type="OrthoDB" id="10513198at2759"/>
<evidence type="ECO:0000313" key="4">
    <source>
        <dbReference type="Proteomes" id="UP000243217"/>
    </source>
</evidence>
<feature type="region of interest" description="Disordered" evidence="1">
    <location>
        <begin position="1"/>
        <end position="24"/>
    </location>
</feature>
<comment type="caution">
    <text evidence="3">The sequence shown here is derived from an EMBL/GenBank/DDBJ whole genome shotgun (WGS) entry which is preliminary data.</text>
</comment>
<dbReference type="AlphaFoldDB" id="A0A1V9Y6L9"/>
<dbReference type="Proteomes" id="UP000243217">
    <property type="component" value="Unassembled WGS sequence"/>
</dbReference>
<feature type="domain" description="RGS" evidence="2">
    <location>
        <begin position="134"/>
        <end position="220"/>
    </location>
</feature>
<dbReference type="EMBL" id="JNBS01005019">
    <property type="protein sequence ID" value="OQR81363.1"/>
    <property type="molecule type" value="Genomic_DNA"/>
</dbReference>
<evidence type="ECO:0000259" key="2">
    <source>
        <dbReference type="PROSITE" id="PS50132"/>
    </source>
</evidence>
<reference evidence="3 4" key="1">
    <citation type="journal article" date="2014" name="Genome Biol. Evol.">
        <title>The secreted proteins of Achlya hypogyna and Thraustotheca clavata identify the ancestral oomycete secretome and reveal gene acquisitions by horizontal gene transfer.</title>
        <authorList>
            <person name="Misner I."/>
            <person name="Blouin N."/>
            <person name="Leonard G."/>
            <person name="Richards T.A."/>
            <person name="Lane C.E."/>
        </authorList>
    </citation>
    <scope>NUCLEOTIDE SEQUENCE [LARGE SCALE GENOMIC DNA]</scope>
    <source>
        <strain evidence="3 4">ATCC 34112</strain>
    </source>
</reference>
<proteinExistence type="predicted"/>
<evidence type="ECO:0000256" key="1">
    <source>
        <dbReference type="SAM" id="MobiDB-lite"/>
    </source>
</evidence>
<gene>
    <name evidence="3" type="ORF">THRCLA_11800</name>
</gene>
<organism evidence="3 4">
    <name type="scientific">Thraustotheca clavata</name>
    <dbReference type="NCBI Taxonomy" id="74557"/>
    <lineage>
        <taxon>Eukaryota</taxon>
        <taxon>Sar</taxon>
        <taxon>Stramenopiles</taxon>
        <taxon>Oomycota</taxon>
        <taxon>Saprolegniomycetes</taxon>
        <taxon>Saprolegniales</taxon>
        <taxon>Achlyaceae</taxon>
        <taxon>Thraustotheca</taxon>
    </lineage>
</organism>
<dbReference type="PROSITE" id="PS50132">
    <property type="entry name" value="RGS"/>
    <property type="match status" value="1"/>
</dbReference>
<sequence>MLLTKRENRPFLATKTNTSPPRQPGINNVVLVGSQLITTPAIAPTASISATVLKSAEKLTSNEKNAVWSNFASQPLSPIIEAAYAELYPNTYLTSTSLKSKSVQELKNEPVVKNSGVIEQETKRQELGHKSYEISFWQAVEGFKSIRDEAIRGISLPPAKTRRKRRSIEIAHEFLASNGPLSWMAIEYPDLIEVVERGIQKDDVPLTLFDSLQAIIQERLIQKRSILEENI</sequence>